<dbReference type="AlphaFoldDB" id="A0A9N9C6E7"/>
<evidence type="ECO:0000313" key="1">
    <source>
        <dbReference type="EMBL" id="CAG8590831.1"/>
    </source>
</evidence>
<dbReference type="EMBL" id="CAJVPV010005436">
    <property type="protein sequence ID" value="CAG8590831.1"/>
    <property type="molecule type" value="Genomic_DNA"/>
</dbReference>
<gene>
    <name evidence="1" type="ORF">AMORRO_LOCUS7339</name>
</gene>
<dbReference type="Proteomes" id="UP000789342">
    <property type="component" value="Unassembled WGS sequence"/>
</dbReference>
<comment type="caution">
    <text evidence="1">The sequence shown here is derived from an EMBL/GenBank/DDBJ whole genome shotgun (WGS) entry which is preliminary data.</text>
</comment>
<accession>A0A9N9C6E7</accession>
<keyword evidence="2" id="KW-1185">Reference proteome</keyword>
<proteinExistence type="predicted"/>
<name>A0A9N9C6E7_9GLOM</name>
<feature type="non-terminal residue" evidence="1">
    <location>
        <position position="1"/>
    </location>
</feature>
<sequence length="69" mass="7731">QASMFNARTALNFNWAKLLGGRSNAEFTKSKKNLGTQEHDLFGLLIQISCGEKRRHVPILMVDLNTSVI</sequence>
<organism evidence="1 2">
    <name type="scientific">Acaulospora morrowiae</name>
    <dbReference type="NCBI Taxonomy" id="94023"/>
    <lineage>
        <taxon>Eukaryota</taxon>
        <taxon>Fungi</taxon>
        <taxon>Fungi incertae sedis</taxon>
        <taxon>Mucoromycota</taxon>
        <taxon>Glomeromycotina</taxon>
        <taxon>Glomeromycetes</taxon>
        <taxon>Diversisporales</taxon>
        <taxon>Acaulosporaceae</taxon>
        <taxon>Acaulospora</taxon>
    </lineage>
</organism>
<protein>
    <submittedName>
        <fullName evidence="1">2170_t:CDS:1</fullName>
    </submittedName>
</protein>
<reference evidence="1" key="1">
    <citation type="submission" date="2021-06" db="EMBL/GenBank/DDBJ databases">
        <authorList>
            <person name="Kallberg Y."/>
            <person name="Tangrot J."/>
            <person name="Rosling A."/>
        </authorList>
    </citation>
    <scope>NUCLEOTIDE SEQUENCE</scope>
    <source>
        <strain evidence="1">CL551</strain>
    </source>
</reference>
<evidence type="ECO:0000313" key="2">
    <source>
        <dbReference type="Proteomes" id="UP000789342"/>
    </source>
</evidence>